<feature type="signal peptide" evidence="2">
    <location>
        <begin position="1"/>
        <end position="42"/>
    </location>
</feature>
<reference evidence="3 4" key="1">
    <citation type="submission" date="2017-03" db="EMBL/GenBank/DDBJ databases">
        <authorList>
            <person name="Afonso C.L."/>
            <person name="Miller P.J."/>
            <person name="Scott M.A."/>
            <person name="Spackman E."/>
            <person name="Goraichik I."/>
            <person name="Dimitrov K.M."/>
            <person name="Suarez D.L."/>
            <person name="Swayne D.E."/>
        </authorList>
    </citation>
    <scope>NUCLEOTIDE SEQUENCE [LARGE SCALE GENOMIC DNA]</scope>
    <source>
        <strain evidence="3 4">CECT 8620</strain>
    </source>
</reference>
<evidence type="ECO:0000313" key="3">
    <source>
        <dbReference type="EMBL" id="SLN68909.1"/>
    </source>
</evidence>
<name>A0A1Y5TPB4_9RHOB</name>
<dbReference type="OrthoDB" id="7876829at2"/>
<dbReference type="RefSeq" id="WP_143267565.1">
    <property type="nucleotide sequence ID" value="NZ_FWFS01000014.1"/>
</dbReference>
<sequence length="180" mass="19821">MHMLSTSRSTPPRAPRRTPRFVAGLVAFSMAMSGLAATPARADEADVVKALGGLLTLYVIGKAVSDSKKSASKPDPVKPKPPSRDDDRWPRDGQRDDRANNWDIPASCLLSVNNMQARHWNAPQRTVVDAHCLTSQRRSAHPLPVACEDTLRDSRGRHDIYDLGCLNNYGYSVTTTTARR</sequence>
<dbReference type="EMBL" id="FWFS01000014">
    <property type="protein sequence ID" value="SLN68909.1"/>
    <property type="molecule type" value="Genomic_DNA"/>
</dbReference>
<proteinExistence type="predicted"/>
<gene>
    <name evidence="3" type="ORF">AQS8620_03265</name>
</gene>
<dbReference type="AlphaFoldDB" id="A0A1Y5TPB4"/>
<feature type="region of interest" description="Disordered" evidence="1">
    <location>
        <begin position="66"/>
        <end position="100"/>
    </location>
</feature>
<organism evidence="3 4">
    <name type="scientific">Aquimixticola soesokkakensis</name>
    <dbReference type="NCBI Taxonomy" id="1519096"/>
    <lineage>
        <taxon>Bacteria</taxon>
        <taxon>Pseudomonadati</taxon>
        <taxon>Pseudomonadota</taxon>
        <taxon>Alphaproteobacteria</taxon>
        <taxon>Rhodobacterales</taxon>
        <taxon>Paracoccaceae</taxon>
        <taxon>Aquimixticola</taxon>
    </lineage>
</organism>
<evidence type="ECO:0000256" key="2">
    <source>
        <dbReference type="SAM" id="SignalP"/>
    </source>
</evidence>
<protein>
    <submittedName>
        <fullName evidence="3">Uncharacterized protein</fullName>
    </submittedName>
</protein>
<feature type="chain" id="PRO_5012464199" evidence="2">
    <location>
        <begin position="43"/>
        <end position="180"/>
    </location>
</feature>
<keyword evidence="2" id="KW-0732">Signal</keyword>
<evidence type="ECO:0000256" key="1">
    <source>
        <dbReference type="SAM" id="MobiDB-lite"/>
    </source>
</evidence>
<feature type="compositionally biased region" description="Basic and acidic residues" evidence="1">
    <location>
        <begin position="75"/>
        <end position="100"/>
    </location>
</feature>
<evidence type="ECO:0000313" key="4">
    <source>
        <dbReference type="Proteomes" id="UP000193862"/>
    </source>
</evidence>
<keyword evidence="4" id="KW-1185">Reference proteome</keyword>
<accession>A0A1Y5TPB4</accession>
<dbReference type="Proteomes" id="UP000193862">
    <property type="component" value="Unassembled WGS sequence"/>
</dbReference>